<keyword evidence="1" id="KW-0812">Transmembrane</keyword>
<sequence length="58" mass="6310">MNEIEDVIDWIVLAVTVVLLIADAAFIVIAAIGGLWVTLLSFIFSGIALALNLYMMLE</sequence>
<protein>
    <submittedName>
        <fullName evidence="2">Uncharacterized protein</fullName>
    </submittedName>
</protein>
<proteinExistence type="predicted"/>
<gene>
    <name evidence="2" type="ORF">HCJ88_03605</name>
</gene>
<evidence type="ECO:0000313" key="3">
    <source>
        <dbReference type="Proteomes" id="UP000593972"/>
    </source>
</evidence>
<evidence type="ECO:0000313" key="2">
    <source>
        <dbReference type="EMBL" id="QOP54913.1"/>
    </source>
</evidence>
<keyword evidence="1" id="KW-0472">Membrane</keyword>
<organism evidence="2 3">
    <name type="scientific">Lacticaseibacillus paracasei</name>
    <name type="common">Lactobacillus paracasei</name>
    <dbReference type="NCBI Taxonomy" id="1597"/>
    <lineage>
        <taxon>Bacteria</taxon>
        <taxon>Bacillati</taxon>
        <taxon>Bacillota</taxon>
        <taxon>Bacilli</taxon>
        <taxon>Lactobacillales</taxon>
        <taxon>Lactobacillaceae</taxon>
        <taxon>Lacticaseibacillus</taxon>
    </lineage>
</organism>
<keyword evidence="1" id="KW-1133">Transmembrane helix</keyword>
<dbReference type="AlphaFoldDB" id="A0ABD7BQL8"/>
<dbReference type="Proteomes" id="UP000593972">
    <property type="component" value="Chromosome"/>
</dbReference>
<reference evidence="2 3" key="1">
    <citation type="submission" date="2020-03" db="EMBL/GenBank/DDBJ databases">
        <title>Complete genome sequence of Lactobacillus paracasei strain NFFJ04, isolated from animal feed.</title>
        <authorList>
            <person name="Jung J.Y."/>
        </authorList>
    </citation>
    <scope>NUCLEOTIDE SEQUENCE [LARGE SCALE GENOMIC DNA]</scope>
    <source>
        <strain evidence="2 3">NFFJ04</strain>
    </source>
</reference>
<feature type="transmembrane region" description="Helical" evidence="1">
    <location>
        <begin position="35"/>
        <end position="57"/>
    </location>
</feature>
<accession>A0ABD7BQL8</accession>
<evidence type="ECO:0000256" key="1">
    <source>
        <dbReference type="SAM" id="Phobius"/>
    </source>
</evidence>
<name>A0ABD7BQL8_LACPA</name>
<feature type="transmembrane region" description="Helical" evidence="1">
    <location>
        <begin position="7"/>
        <end position="29"/>
    </location>
</feature>
<dbReference type="EMBL" id="CP050500">
    <property type="protein sequence ID" value="QOP54913.1"/>
    <property type="molecule type" value="Genomic_DNA"/>
</dbReference>
<dbReference type="RefSeq" id="WP_156876496.1">
    <property type="nucleotide sequence ID" value="NZ_CP014985.1"/>
</dbReference>